<dbReference type="Proteomes" id="UP001054252">
    <property type="component" value="Unassembled WGS sequence"/>
</dbReference>
<organism evidence="1 2">
    <name type="scientific">Rubroshorea leprosula</name>
    <dbReference type="NCBI Taxonomy" id="152421"/>
    <lineage>
        <taxon>Eukaryota</taxon>
        <taxon>Viridiplantae</taxon>
        <taxon>Streptophyta</taxon>
        <taxon>Embryophyta</taxon>
        <taxon>Tracheophyta</taxon>
        <taxon>Spermatophyta</taxon>
        <taxon>Magnoliopsida</taxon>
        <taxon>eudicotyledons</taxon>
        <taxon>Gunneridae</taxon>
        <taxon>Pentapetalae</taxon>
        <taxon>rosids</taxon>
        <taxon>malvids</taxon>
        <taxon>Malvales</taxon>
        <taxon>Dipterocarpaceae</taxon>
        <taxon>Rubroshorea</taxon>
    </lineage>
</organism>
<protein>
    <submittedName>
        <fullName evidence="1">Uncharacterized protein</fullName>
    </submittedName>
</protein>
<evidence type="ECO:0000313" key="2">
    <source>
        <dbReference type="Proteomes" id="UP001054252"/>
    </source>
</evidence>
<dbReference type="EMBL" id="BPVZ01000015">
    <property type="protein sequence ID" value="GKV00074.1"/>
    <property type="molecule type" value="Genomic_DNA"/>
</dbReference>
<name>A0AAV5IJN9_9ROSI</name>
<comment type="caution">
    <text evidence="1">The sequence shown here is derived from an EMBL/GenBank/DDBJ whole genome shotgun (WGS) entry which is preliminary data.</text>
</comment>
<keyword evidence="2" id="KW-1185">Reference proteome</keyword>
<gene>
    <name evidence="1" type="ORF">SLEP1_g12826</name>
</gene>
<proteinExistence type="predicted"/>
<sequence length="55" mass="5920">MEIPSSSASRTSMSVASGLKEKLNGLWLCVVWRWPMGCAYFPDIIPVGSEGPSCS</sequence>
<dbReference type="AlphaFoldDB" id="A0AAV5IJN9"/>
<reference evidence="1 2" key="1">
    <citation type="journal article" date="2021" name="Commun. Biol.">
        <title>The genome of Shorea leprosula (Dipterocarpaceae) highlights the ecological relevance of drought in aseasonal tropical rainforests.</title>
        <authorList>
            <person name="Ng K.K.S."/>
            <person name="Kobayashi M.J."/>
            <person name="Fawcett J.A."/>
            <person name="Hatakeyama M."/>
            <person name="Paape T."/>
            <person name="Ng C.H."/>
            <person name="Ang C.C."/>
            <person name="Tnah L.H."/>
            <person name="Lee C.T."/>
            <person name="Nishiyama T."/>
            <person name="Sese J."/>
            <person name="O'Brien M.J."/>
            <person name="Copetti D."/>
            <person name="Mohd Noor M.I."/>
            <person name="Ong R.C."/>
            <person name="Putra M."/>
            <person name="Sireger I.Z."/>
            <person name="Indrioko S."/>
            <person name="Kosugi Y."/>
            <person name="Izuno A."/>
            <person name="Isagi Y."/>
            <person name="Lee S.L."/>
            <person name="Shimizu K.K."/>
        </authorList>
    </citation>
    <scope>NUCLEOTIDE SEQUENCE [LARGE SCALE GENOMIC DNA]</scope>
    <source>
        <strain evidence="1">214</strain>
    </source>
</reference>
<accession>A0AAV5IJN9</accession>
<evidence type="ECO:0000313" key="1">
    <source>
        <dbReference type="EMBL" id="GKV00074.1"/>
    </source>
</evidence>